<dbReference type="Proteomes" id="UP001151582">
    <property type="component" value="Unassembled WGS sequence"/>
</dbReference>
<dbReference type="SMART" id="SM00576">
    <property type="entry name" value="BTP"/>
    <property type="match status" value="1"/>
</dbReference>
<evidence type="ECO:0000256" key="2">
    <source>
        <dbReference type="ARBA" id="ARBA00008767"/>
    </source>
</evidence>
<name>A0A9W8B9I4_9FUNG</name>
<feature type="compositionally biased region" description="Low complexity" evidence="7">
    <location>
        <begin position="231"/>
        <end position="246"/>
    </location>
</feature>
<dbReference type="GO" id="GO:0006367">
    <property type="term" value="P:transcription initiation at RNA polymerase II promoter"/>
    <property type="evidence" value="ECO:0007669"/>
    <property type="project" value="TreeGrafter"/>
</dbReference>
<evidence type="ECO:0000313" key="10">
    <source>
        <dbReference type="Proteomes" id="UP001151582"/>
    </source>
</evidence>
<dbReference type="Gene3D" id="1.10.20.10">
    <property type="entry name" value="Histone, subunit A"/>
    <property type="match status" value="1"/>
</dbReference>
<evidence type="ECO:0000259" key="8">
    <source>
        <dbReference type="SMART" id="SM00576"/>
    </source>
</evidence>
<accession>A0A9W8B9I4</accession>
<sequence length="305" mass="33503">MNPLRPSLEAERLRYRQLQKVVSLLCQQAGFEAVEGSALNALVEILVLCGSRLEDIQDIFVHTHAFAEIASRTRPNLNDVALLLSHSQVSVADLMSTLQSARQLQGLADAAQLHEEPLSIDVSPEEHDFFNHRPEVLVKQLLGNSKQTASPANKDYDAQPAASSTHPVLALGDLPSHLPALPPVHTYKSTPVHTDIAIDGYRLSQLKAEQSRMVEENLKNFMVKVSKSEKQSSSTHALASTASSASVPDSEPTSASIYPIANYQRSKWQRVRPRPMDYPEESPHAKRPSSGTQTTTRSHPATKVV</sequence>
<reference evidence="9" key="1">
    <citation type="submission" date="2022-07" db="EMBL/GenBank/DDBJ databases">
        <title>Phylogenomic reconstructions and comparative analyses of Kickxellomycotina fungi.</title>
        <authorList>
            <person name="Reynolds N.K."/>
            <person name="Stajich J.E."/>
            <person name="Barry K."/>
            <person name="Grigoriev I.V."/>
            <person name="Crous P."/>
            <person name="Smith M.E."/>
        </authorList>
    </citation>
    <scope>NUCLEOTIDE SEQUENCE</scope>
    <source>
        <strain evidence="9">RSA 567</strain>
    </source>
</reference>
<evidence type="ECO:0000313" key="9">
    <source>
        <dbReference type="EMBL" id="KAJ1982636.1"/>
    </source>
</evidence>
<dbReference type="GO" id="GO:0005669">
    <property type="term" value="C:transcription factor TFIID complex"/>
    <property type="evidence" value="ECO:0007669"/>
    <property type="project" value="InterPro"/>
</dbReference>
<dbReference type="InterPro" id="IPR019473">
    <property type="entry name" value="TFIID_su8_C"/>
</dbReference>
<dbReference type="InterPro" id="IPR037818">
    <property type="entry name" value="TAF8"/>
</dbReference>
<dbReference type="InterPro" id="IPR006565">
    <property type="entry name" value="BTP"/>
</dbReference>
<dbReference type="CDD" id="cd08049">
    <property type="entry name" value="TAF8"/>
    <property type="match status" value="1"/>
</dbReference>
<dbReference type="PANTHER" id="PTHR46469">
    <property type="entry name" value="TRANSCRIPTION INITIATION FACTOR TFIID SUBUNIT 8"/>
    <property type="match status" value="1"/>
</dbReference>
<keyword evidence="10" id="KW-1185">Reference proteome</keyword>
<organism evidence="9 10">
    <name type="scientific">Dimargaris verticillata</name>
    <dbReference type="NCBI Taxonomy" id="2761393"/>
    <lineage>
        <taxon>Eukaryota</taxon>
        <taxon>Fungi</taxon>
        <taxon>Fungi incertae sedis</taxon>
        <taxon>Zoopagomycota</taxon>
        <taxon>Kickxellomycotina</taxon>
        <taxon>Dimargaritomycetes</taxon>
        <taxon>Dimargaritales</taxon>
        <taxon>Dimargaritaceae</taxon>
        <taxon>Dimargaris</taxon>
    </lineage>
</organism>
<feature type="compositionally biased region" description="Polar residues" evidence="7">
    <location>
        <begin position="289"/>
        <end position="299"/>
    </location>
</feature>
<comment type="subcellular location">
    <subcellularLocation>
        <location evidence="1">Nucleus</location>
    </subcellularLocation>
</comment>
<evidence type="ECO:0000256" key="3">
    <source>
        <dbReference type="ARBA" id="ARBA00017307"/>
    </source>
</evidence>
<dbReference type="OrthoDB" id="2193813at2759"/>
<evidence type="ECO:0000256" key="4">
    <source>
        <dbReference type="ARBA" id="ARBA00023015"/>
    </source>
</evidence>
<evidence type="ECO:0000256" key="7">
    <source>
        <dbReference type="SAM" id="MobiDB-lite"/>
    </source>
</evidence>
<feature type="domain" description="Bromodomain associated" evidence="8">
    <location>
        <begin position="11"/>
        <end position="93"/>
    </location>
</feature>
<comment type="similarity">
    <text evidence="2">Belongs to the TAF8 family.</text>
</comment>
<protein>
    <recommendedName>
        <fullName evidence="3">Transcription initiation factor TFIID subunit 8</fullName>
    </recommendedName>
</protein>
<gene>
    <name evidence="9" type="ORF">H4R34_001633</name>
</gene>
<keyword evidence="4" id="KW-0805">Transcription regulation</keyword>
<evidence type="ECO:0000256" key="5">
    <source>
        <dbReference type="ARBA" id="ARBA00023163"/>
    </source>
</evidence>
<proteinExistence type="inferred from homology"/>
<feature type="region of interest" description="Disordered" evidence="7">
    <location>
        <begin position="228"/>
        <end position="305"/>
    </location>
</feature>
<dbReference type="InterPro" id="IPR009072">
    <property type="entry name" value="Histone-fold"/>
</dbReference>
<keyword evidence="6" id="KW-0539">Nucleus</keyword>
<dbReference type="Pfam" id="PF10406">
    <property type="entry name" value="TAF8_C"/>
    <property type="match status" value="1"/>
</dbReference>
<feature type="compositionally biased region" description="Basic and acidic residues" evidence="7">
    <location>
        <begin position="274"/>
        <end position="284"/>
    </location>
</feature>
<dbReference type="EMBL" id="JANBQB010000083">
    <property type="protein sequence ID" value="KAJ1982636.1"/>
    <property type="molecule type" value="Genomic_DNA"/>
</dbReference>
<evidence type="ECO:0000256" key="6">
    <source>
        <dbReference type="ARBA" id="ARBA00023242"/>
    </source>
</evidence>
<dbReference type="GO" id="GO:0046982">
    <property type="term" value="F:protein heterodimerization activity"/>
    <property type="evidence" value="ECO:0007669"/>
    <property type="project" value="InterPro"/>
</dbReference>
<dbReference type="Pfam" id="PF07524">
    <property type="entry name" value="Bromo_TP"/>
    <property type="match status" value="1"/>
</dbReference>
<keyword evidence="5" id="KW-0804">Transcription</keyword>
<comment type="caution">
    <text evidence="9">The sequence shown here is derived from an EMBL/GenBank/DDBJ whole genome shotgun (WGS) entry which is preliminary data.</text>
</comment>
<dbReference type="PANTHER" id="PTHR46469:SF1">
    <property type="entry name" value="TRANSCRIPTION INITIATION FACTOR TFIID SUBUNIT 8"/>
    <property type="match status" value="1"/>
</dbReference>
<feature type="region of interest" description="Disordered" evidence="7">
    <location>
        <begin position="147"/>
        <end position="170"/>
    </location>
</feature>
<dbReference type="AlphaFoldDB" id="A0A9W8B9I4"/>
<evidence type="ECO:0000256" key="1">
    <source>
        <dbReference type="ARBA" id="ARBA00004123"/>
    </source>
</evidence>